<dbReference type="SUPFAM" id="SSF52047">
    <property type="entry name" value="RNI-like"/>
    <property type="match status" value="1"/>
</dbReference>
<dbReference type="Proteomes" id="UP000800094">
    <property type="component" value="Unassembled WGS sequence"/>
</dbReference>
<dbReference type="InterPro" id="IPR032675">
    <property type="entry name" value="LRR_dom_sf"/>
</dbReference>
<gene>
    <name evidence="1" type="ORF">BU26DRAFT_559376</name>
</gene>
<keyword evidence="2" id="KW-1185">Reference proteome</keyword>
<evidence type="ECO:0008006" key="3">
    <source>
        <dbReference type="Google" id="ProtNLM"/>
    </source>
</evidence>
<dbReference type="EMBL" id="ML987190">
    <property type="protein sequence ID" value="KAF2254713.1"/>
    <property type="molecule type" value="Genomic_DNA"/>
</dbReference>
<proteinExistence type="predicted"/>
<dbReference type="AlphaFoldDB" id="A0A6A6IZY2"/>
<dbReference type="Gene3D" id="3.80.10.10">
    <property type="entry name" value="Ribonuclease Inhibitor"/>
    <property type="match status" value="1"/>
</dbReference>
<reference evidence="1" key="1">
    <citation type="journal article" date="2020" name="Stud. Mycol.">
        <title>101 Dothideomycetes genomes: a test case for predicting lifestyles and emergence of pathogens.</title>
        <authorList>
            <person name="Haridas S."/>
            <person name="Albert R."/>
            <person name="Binder M."/>
            <person name="Bloem J."/>
            <person name="Labutti K."/>
            <person name="Salamov A."/>
            <person name="Andreopoulos B."/>
            <person name="Baker S."/>
            <person name="Barry K."/>
            <person name="Bills G."/>
            <person name="Bluhm B."/>
            <person name="Cannon C."/>
            <person name="Castanera R."/>
            <person name="Culley D."/>
            <person name="Daum C."/>
            <person name="Ezra D."/>
            <person name="Gonzalez J."/>
            <person name="Henrissat B."/>
            <person name="Kuo A."/>
            <person name="Liang C."/>
            <person name="Lipzen A."/>
            <person name="Lutzoni F."/>
            <person name="Magnuson J."/>
            <person name="Mondo S."/>
            <person name="Nolan M."/>
            <person name="Ohm R."/>
            <person name="Pangilinan J."/>
            <person name="Park H.-J."/>
            <person name="Ramirez L."/>
            <person name="Alfaro M."/>
            <person name="Sun H."/>
            <person name="Tritt A."/>
            <person name="Yoshinaga Y."/>
            <person name="Zwiers L.-H."/>
            <person name="Turgeon B."/>
            <person name="Goodwin S."/>
            <person name="Spatafora J."/>
            <person name="Crous P."/>
            <person name="Grigoriev I."/>
        </authorList>
    </citation>
    <scope>NUCLEOTIDE SEQUENCE</scope>
    <source>
        <strain evidence="1">CBS 122368</strain>
    </source>
</reference>
<sequence>MDKLPTELDVRIVSFLQGDRQALNAVSQVSEHYRSLAEPYLYENISLTTYQEYAIKCLLRTLIDRNELAQYIKNFDLTPETRAVRQPSKGPALYHDFWEYVNPIRDMIRSFKCLHPGAALEWFGRVFERKPYFDGAVALILCMATNLESINLNETRADHLRMTRELLLNAWWQNDDASDAYPFHKLKKLALHGAECDSAFVAPVLATITSLELSNCNQAQIRFFTQEAPRNPQLRTLIFKNAYNVNPIYFHSNFRGPYMPWLRNIKELVVQTPGGYTDDWDLPRLMEDFETYLPNLELLEWTRTAYIEAAESREFDTFKNLSKLKTLRVDHNLVFSSWYREFLEKVSNLSKVFPESLEHLELANLTSGAADEIVAKLHKTLELEASDNEGDEVTKALKLFHSQFPLKSLTLGLDMEYQDDGTDVYEMDPPTVVFLRHAADEMAKIGVVFKVYRMPGNFERFDKELVRAGYTAPLPHSKSTYDCDRC</sequence>
<dbReference type="OrthoDB" id="3800085at2759"/>
<evidence type="ECO:0000313" key="2">
    <source>
        <dbReference type="Proteomes" id="UP000800094"/>
    </source>
</evidence>
<protein>
    <recommendedName>
        <fullName evidence="3">F-box domain-containing protein</fullName>
    </recommendedName>
</protein>
<accession>A0A6A6IZY2</accession>
<organism evidence="1 2">
    <name type="scientific">Trematosphaeria pertusa</name>
    <dbReference type="NCBI Taxonomy" id="390896"/>
    <lineage>
        <taxon>Eukaryota</taxon>
        <taxon>Fungi</taxon>
        <taxon>Dikarya</taxon>
        <taxon>Ascomycota</taxon>
        <taxon>Pezizomycotina</taxon>
        <taxon>Dothideomycetes</taxon>
        <taxon>Pleosporomycetidae</taxon>
        <taxon>Pleosporales</taxon>
        <taxon>Massarineae</taxon>
        <taxon>Trematosphaeriaceae</taxon>
        <taxon>Trematosphaeria</taxon>
    </lineage>
</organism>
<name>A0A6A6IZY2_9PLEO</name>
<dbReference type="GeneID" id="54586024"/>
<evidence type="ECO:0000313" key="1">
    <source>
        <dbReference type="EMBL" id="KAF2254713.1"/>
    </source>
</evidence>
<dbReference type="RefSeq" id="XP_033689717.1">
    <property type="nucleotide sequence ID" value="XM_033832694.1"/>
</dbReference>